<evidence type="ECO:0000313" key="9">
    <source>
        <dbReference type="Proteomes" id="UP000307173"/>
    </source>
</evidence>
<evidence type="ECO:0000256" key="1">
    <source>
        <dbReference type="ARBA" id="ARBA00004173"/>
    </source>
</evidence>
<dbReference type="STRING" id="52247.A0A4T0X504"/>
<evidence type="ECO:0000313" key="8">
    <source>
        <dbReference type="EMBL" id="TID30343.1"/>
    </source>
</evidence>
<evidence type="ECO:0000256" key="4">
    <source>
        <dbReference type="ARBA" id="ARBA00023128"/>
    </source>
</evidence>
<dbReference type="Gene3D" id="6.10.330.20">
    <property type="match status" value="1"/>
</dbReference>
<keyword evidence="9" id="KW-1185">Reference proteome</keyword>
<name>A0A4T0X504_9ASCO</name>
<dbReference type="Proteomes" id="UP000307173">
    <property type="component" value="Unassembled WGS sequence"/>
</dbReference>
<dbReference type="GO" id="GO:0032543">
    <property type="term" value="P:mitochondrial translation"/>
    <property type="evidence" value="ECO:0007669"/>
    <property type="project" value="TreeGrafter"/>
</dbReference>
<dbReference type="Pfam" id="PF06984">
    <property type="entry name" value="MRP-L47"/>
    <property type="match status" value="1"/>
</dbReference>
<keyword evidence="5" id="KW-0687">Ribonucleoprotein</keyword>
<accession>A0A4T0X504</accession>
<dbReference type="OrthoDB" id="270763at2759"/>
<sequence>MVGVARFSTIATRLARSKGVSAPKGYRVSPNITLRKPILPTIDNIKVRDDHPLWQFFHNKQFVRSSEDLDVQGRSWTVQDLRKKSFEDLHALWYVCLKELNKIGREAIIYEDIGSAKIQQCMDFEEKLKNSMLAIRQVLTERESALSNAKAEFSVIGEDYLNEFRQNYLSSEDVETDEWFDKIERLQYAIFGINSTYESVKIDVEFLKGIRYIASLYFEKFNTKETGIESLRDIVEVYKVFENGSSAEGFKNAIESIVEYRESDLIIPPSKEILVIQNLVDEKINEANSVAEPESIPSEQH</sequence>
<dbReference type="InterPro" id="IPR038340">
    <property type="entry name" value="MRP-L47_sf"/>
</dbReference>
<proteinExistence type="inferred from homology"/>
<comment type="subcellular location">
    <subcellularLocation>
        <location evidence="1">Mitochondrion</location>
    </subcellularLocation>
</comment>
<dbReference type="EMBL" id="SELW01000155">
    <property type="protein sequence ID" value="TID30343.1"/>
    <property type="molecule type" value="Genomic_DNA"/>
</dbReference>
<dbReference type="PANTHER" id="PTHR21183:SF18">
    <property type="entry name" value="LARGE RIBOSOMAL SUBUNIT PROTEIN UL29M"/>
    <property type="match status" value="1"/>
</dbReference>
<organism evidence="8 9">
    <name type="scientific">Pichia inconspicua</name>
    <dbReference type="NCBI Taxonomy" id="52247"/>
    <lineage>
        <taxon>Eukaryota</taxon>
        <taxon>Fungi</taxon>
        <taxon>Dikarya</taxon>
        <taxon>Ascomycota</taxon>
        <taxon>Saccharomycotina</taxon>
        <taxon>Pichiomycetes</taxon>
        <taxon>Pichiales</taxon>
        <taxon>Pichiaceae</taxon>
        <taxon>Pichia</taxon>
    </lineage>
</organism>
<dbReference type="GO" id="GO:0005762">
    <property type="term" value="C:mitochondrial large ribosomal subunit"/>
    <property type="evidence" value="ECO:0007669"/>
    <property type="project" value="TreeGrafter"/>
</dbReference>
<dbReference type="GO" id="GO:0003735">
    <property type="term" value="F:structural constituent of ribosome"/>
    <property type="evidence" value="ECO:0007669"/>
    <property type="project" value="InterPro"/>
</dbReference>
<dbReference type="PANTHER" id="PTHR21183">
    <property type="entry name" value="RIBOSOMAL PROTEIN L47, MITOCHONDRIAL-RELATED"/>
    <property type="match status" value="1"/>
</dbReference>
<dbReference type="Gene3D" id="6.10.140.1190">
    <property type="match status" value="1"/>
</dbReference>
<evidence type="ECO:0000256" key="3">
    <source>
        <dbReference type="ARBA" id="ARBA00022980"/>
    </source>
</evidence>
<protein>
    <recommendedName>
        <fullName evidence="6">Large ribosomal subunit protein uL29m</fullName>
    </recommendedName>
    <alternativeName>
        <fullName evidence="7">54S ribosomal protein L4, mitochondrial</fullName>
    </alternativeName>
</protein>
<comment type="caution">
    <text evidence="8">The sequence shown here is derived from an EMBL/GenBank/DDBJ whole genome shotgun (WGS) entry which is preliminary data.</text>
</comment>
<keyword evidence="3" id="KW-0689">Ribosomal protein</keyword>
<evidence type="ECO:0000256" key="6">
    <source>
        <dbReference type="ARBA" id="ARBA00035289"/>
    </source>
</evidence>
<dbReference type="AlphaFoldDB" id="A0A4T0X504"/>
<evidence type="ECO:0000256" key="5">
    <source>
        <dbReference type="ARBA" id="ARBA00023274"/>
    </source>
</evidence>
<evidence type="ECO:0000256" key="2">
    <source>
        <dbReference type="ARBA" id="ARBA00009254"/>
    </source>
</evidence>
<evidence type="ECO:0000256" key="7">
    <source>
        <dbReference type="ARBA" id="ARBA00035399"/>
    </source>
</evidence>
<comment type="similarity">
    <text evidence="2">Belongs to the universal ribosomal protein uL29 family.</text>
</comment>
<gene>
    <name evidence="8" type="ORF">CANINC_001045</name>
</gene>
<dbReference type="InterPro" id="IPR010729">
    <property type="entry name" value="Ribosomal_uL29_mit"/>
</dbReference>
<reference evidence="8 9" key="1">
    <citation type="journal article" date="2019" name="Front. Genet.">
        <title>Whole-Genome Sequencing of the Opportunistic Yeast Pathogen Candida inconspicua Uncovers Its Hybrid Origin.</title>
        <authorList>
            <person name="Mixao V."/>
            <person name="Hansen A.P."/>
            <person name="Saus E."/>
            <person name="Boekhout T."/>
            <person name="Lass-Florl C."/>
            <person name="Gabaldon T."/>
        </authorList>
    </citation>
    <scope>NUCLEOTIDE SEQUENCE [LARGE SCALE GENOMIC DNA]</scope>
    <source>
        <strain evidence="8 9">CBS 180</strain>
    </source>
</reference>
<keyword evidence="4" id="KW-0496">Mitochondrion</keyword>